<evidence type="ECO:0000256" key="1">
    <source>
        <dbReference type="SAM" id="MobiDB-lite"/>
    </source>
</evidence>
<keyword evidence="3" id="KW-1185">Reference proteome</keyword>
<feature type="compositionally biased region" description="Acidic residues" evidence="1">
    <location>
        <begin position="412"/>
        <end position="431"/>
    </location>
</feature>
<feature type="compositionally biased region" description="Acidic residues" evidence="1">
    <location>
        <begin position="226"/>
        <end position="240"/>
    </location>
</feature>
<dbReference type="EMBL" id="JRES01000964">
    <property type="protein sequence ID" value="KNC26687.1"/>
    <property type="molecule type" value="Genomic_DNA"/>
</dbReference>
<feature type="region of interest" description="Disordered" evidence="1">
    <location>
        <begin position="202"/>
        <end position="275"/>
    </location>
</feature>
<proteinExistence type="predicted"/>
<evidence type="ECO:0008006" key="4">
    <source>
        <dbReference type="Google" id="ProtNLM"/>
    </source>
</evidence>
<name>A0A0L0C364_LUCCU</name>
<feature type="compositionally biased region" description="Polar residues" evidence="1">
    <location>
        <begin position="250"/>
        <end position="265"/>
    </location>
</feature>
<organism evidence="2 3">
    <name type="scientific">Lucilia cuprina</name>
    <name type="common">Green bottle fly</name>
    <name type="synonym">Australian sheep blowfly</name>
    <dbReference type="NCBI Taxonomy" id="7375"/>
    <lineage>
        <taxon>Eukaryota</taxon>
        <taxon>Metazoa</taxon>
        <taxon>Ecdysozoa</taxon>
        <taxon>Arthropoda</taxon>
        <taxon>Hexapoda</taxon>
        <taxon>Insecta</taxon>
        <taxon>Pterygota</taxon>
        <taxon>Neoptera</taxon>
        <taxon>Endopterygota</taxon>
        <taxon>Diptera</taxon>
        <taxon>Brachycera</taxon>
        <taxon>Muscomorpha</taxon>
        <taxon>Oestroidea</taxon>
        <taxon>Calliphoridae</taxon>
        <taxon>Luciliinae</taxon>
        <taxon>Lucilia</taxon>
    </lineage>
</organism>
<protein>
    <recommendedName>
        <fullName evidence="4">SWIM-type domain-containing protein</fullName>
    </recommendedName>
</protein>
<comment type="caution">
    <text evidence="2">The sequence shown here is derived from an EMBL/GenBank/DDBJ whole genome shotgun (WGS) entry which is preliminary data.</text>
</comment>
<dbReference type="Proteomes" id="UP000037069">
    <property type="component" value="Unassembled WGS sequence"/>
</dbReference>
<sequence>MAPVGGIQPETATTAVILVRKKVYQLPDSVKNNIYPQEIDLPHDMPFEVRFERALERVHSHEDKLFIVNNWDNTTLRKECLSKLVLFKRREQTFEWALSTQLGKSKRERKQDSVNFYQSHKNNRNYGATARTWDPLSSEPDSQVETPGSHTGRGRRLENGSLSIPTDGMEATEPAPITPAMYLDMSQLSDSFNEHASHLLPLTASTTPSDSNDAQVTPSVESPQGDGDERDFPMDTDADTESGYKDGQEPLSTSESNSDNENYTDNSDREAESENKDMQYDLRSHNCSGHCYDSFGFLKEHDPRYCREAATSNRNAILVPEFETCTSVADLVTKIYEHKRKHECLQIEKRADVGTRTLIIEKQKCFTTIYRISFDNLWSPETDGTEPPEEDEGGEVARIQGSDAQSNTEASLAEDDSCSGQEYDQDELEDVEQEEFVAQLGRICEELHHIYPFTKHGTEKDTHYYRCQFRAKSYNRQSEEALQSKTRANPRAITPARCSGSLKFRYYKKQRQLGIVHTHKEHPYTCVQDLSVDQGAVQDPIIVQKHLLNLDSCGILTSMSRSAVIRSLKQTFVGMAPKTLTSIYDQQMKSFYECMDCEWLSLVKFCEARRHKFTTLVFNTKGKTGVAIFFPEVMRNMDRAEVLSMDATYGTNNQNADLLVAIPAKDRTGVPSAFMFIQESKIVYRNVVKKGFKYVQELGLTESAPLPSCAVAKDIVDQAEVAILEERSKRYKDRDDHPFSMSDEDGDGTAESHSETAIIACFLKALGGVRHPDAPEDQGGMIGKPYELLLSDIKPKNEEYLLNSMFKDTPATDQDHTRSLYPDPPLLNEYKTIPRIKYPILMIDKHMASINASHAVQMSVLIIVCQWHVLENFDFDNELNELLPFLSEACYPAEKDQPDPHDKEKCMQELAPKSGDIKNMEEHMCAYHQRDLYKQHKDQPYSEIIEVEGQRMKFSDAVVNTMKYHSRASATNPQRFPHLGGTYLEGRGNNRIDYQSQKIQLVHVPLEKLVLQYKMKRIMNLRSGLPRLDKFMYIFEAALYPDYLRRSMMLRKAVETREYWEYYLEYLPSARVVAWKRASRLVDKVYYEQRLHEVSTDADFERDLRKYGTNPVYFQCSCFSYVTLNIHLCKHIIKAMDPHVFNATYQYHFRVLLRARGKAPFYIANGMIYADEFIPDPDKDKDFYWLYITFTDKYMSFMQITGQRIMAEKYGLQETFVHNFTLDTNDEGYQTNMVEHRPIKLDKLFKTASELFSFDSSYFEDAQKELGALVANFITRKYKTVGGVYKENHSEKIRPPTTEAMPGTKRYQNEKNRDKRRKKLDADELSSRAIPEEEQYQFLKLLDREHMAAVDEFATKSMKITTPKPNLDMGIGHFDRQLQHLTILFRQIESISLNISSFDSIQRLYSFTVGRGEPSPEPEFRLQKIPRKYLVGIQDVAVCAEPARMCPTRP</sequence>
<feature type="compositionally biased region" description="Polar residues" evidence="1">
    <location>
        <begin position="139"/>
        <end position="149"/>
    </location>
</feature>
<feature type="region of interest" description="Disordered" evidence="1">
    <location>
        <begin position="400"/>
        <end position="431"/>
    </location>
</feature>
<evidence type="ECO:0000313" key="2">
    <source>
        <dbReference type="EMBL" id="KNC26687.1"/>
    </source>
</evidence>
<feature type="region of interest" description="Disordered" evidence="1">
    <location>
        <begin position="1289"/>
        <end position="1325"/>
    </location>
</feature>
<evidence type="ECO:0000313" key="3">
    <source>
        <dbReference type="Proteomes" id="UP000037069"/>
    </source>
</evidence>
<feature type="compositionally biased region" description="Basic and acidic residues" evidence="1">
    <location>
        <begin position="266"/>
        <end position="275"/>
    </location>
</feature>
<reference evidence="2 3" key="1">
    <citation type="journal article" date="2015" name="Nat. Commun.">
        <title>Lucilia cuprina genome unlocks parasitic fly biology to underpin future interventions.</title>
        <authorList>
            <person name="Anstead C.A."/>
            <person name="Korhonen P.K."/>
            <person name="Young N.D."/>
            <person name="Hall R.S."/>
            <person name="Jex A.R."/>
            <person name="Murali S.C."/>
            <person name="Hughes D.S."/>
            <person name="Lee S.F."/>
            <person name="Perry T."/>
            <person name="Stroehlein A.J."/>
            <person name="Ansell B.R."/>
            <person name="Breugelmans B."/>
            <person name="Hofmann A."/>
            <person name="Qu J."/>
            <person name="Dugan S."/>
            <person name="Lee S.L."/>
            <person name="Chao H."/>
            <person name="Dinh H."/>
            <person name="Han Y."/>
            <person name="Doddapaneni H.V."/>
            <person name="Worley K.C."/>
            <person name="Muzny D.M."/>
            <person name="Ioannidis P."/>
            <person name="Waterhouse R.M."/>
            <person name="Zdobnov E.M."/>
            <person name="James P.J."/>
            <person name="Bagnall N.H."/>
            <person name="Kotze A.C."/>
            <person name="Gibbs R.A."/>
            <person name="Richards S."/>
            <person name="Batterham P."/>
            <person name="Gasser R.B."/>
        </authorList>
    </citation>
    <scope>NUCLEOTIDE SEQUENCE [LARGE SCALE GENOMIC DNA]</scope>
    <source>
        <strain evidence="2 3">LS</strain>
        <tissue evidence="2">Full body</tissue>
    </source>
</reference>
<feature type="region of interest" description="Disordered" evidence="1">
    <location>
        <begin position="126"/>
        <end position="174"/>
    </location>
</feature>
<feature type="compositionally biased region" description="Polar residues" evidence="1">
    <location>
        <begin position="203"/>
        <end position="222"/>
    </location>
</feature>
<gene>
    <name evidence="2" type="ORF">FF38_07959</name>
</gene>
<accession>A0A0L0C364</accession>